<feature type="compositionally biased region" description="Low complexity" evidence="1">
    <location>
        <begin position="600"/>
        <end position="613"/>
    </location>
</feature>
<evidence type="ECO:0000256" key="1">
    <source>
        <dbReference type="SAM" id="MobiDB-lite"/>
    </source>
</evidence>
<reference evidence="2 3" key="1">
    <citation type="submission" date="2019-05" db="EMBL/GenBank/DDBJ databases">
        <title>Emergence of the Ug99 lineage of the wheat stem rust pathogen through somatic hybridization.</title>
        <authorList>
            <person name="Li F."/>
            <person name="Upadhyaya N.M."/>
            <person name="Sperschneider J."/>
            <person name="Matny O."/>
            <person name="Nguyen-Phuc H."/>
            <person name="Mago R."/>
            <person name="Raley C."/>
            <person name="Miller M.E."/>
            <person name="Silverstein K.A.T."/>
            <person name="Henningsen E."/>
            <person name="Hirsch C.D."/>
            <person name="Visser B."/>
            <person name="Pretorius Z.A."/>
            <person name="Steffenson B.J."/>
            <person name="Schwessinger B."/>
            <person name="Dodds P.N."/>
            <person name="Figueroa M."/>
        </authorList>
    </citation>
    <scope>NUCLEOTIDE SEQUENCE [LARGE SCALE GENOMIC DNA]</scope>
    <source>
        <strain evidence="2">21-0</strain>
    </source>
</reference>
<feature type="region of interest" description="Disordered" evidence="1">
    <location>
        <begin position="104"/>
        <end position="159"/>
    </location>
</feature>
<feature type="compositionally biased region" description="Polar residues" evidence="1">
    <location>
        <begin position="342"/>
        <end position="361"/>
    </location>
</feature>
<gene>
    <name evidence="2" type="ORF">PGT21_010848</name>
</gene>
<dbReference type="OrthoDB" id="2518924at2759"/>
<organism evidence="2 3">
    <name type="scientific">Puccinia graminis f. sp. tritici</name>
    <dbReference type="NCBI Taxonomy" id="56615"/>
    <lineage>
        <taxon>Eukaryota</taxon>
        <taxon>Fungi</taxon>
        <taxon>Dikarya</taxon>
        <taxon>Basidiomycota</taxon>
        <taxon>Pucciniomycotina</taxon>
        <taxon>Pucciniomycetes</taxon>
        <taxon>Pucciniales</taxon>
        <taxon>Pucciniaceae</taxon>
        <taxon>Puccinia</taxon>
    </lineage>
</organism>
<protein>
    <submittedName>
        <fullName evidence="2">Uncharacterized protein</fullName>
    </submittedName>
</protein>
<feature type="region of interest" description="Disordered" evidence="1">
    <location>
        <begin position="205"/>
        <end position="309"/>
    </location>
</feature>
<feature type="compositionally biased region" description="Low complexity" evidence="1">
    <location>
        <begin position="464"/>
        <end position="483"/>
    </location>
</feature>
<dbReference type="EMBL" id="VSWC01000003">
    <property type="protein sequence ID" value="KAA1116365.1"/>
    <property type="molecule type" value="Genomic_DNA"/>
</dbReference>
<feature type="region of interest" description="Disordered" evidence="1">
    <location>
        <begin position="571"/>
        <end position="622"/>
    </location>
</feature>
<proteinExistence type="predicted"/>
<dbReference type="Proteomes" id="UP000324748">
    <property type="component" value="Unassembled WGS sequence"/>
</dbReference>
<feature type="compositionally biased region" description="Acidic residues" evidence="1">
    <location>
        <begin position="257"/>
        <end position="269"/>
    </location>
</feature>
<accession>A0A5B0QTZ8</accession>
<evidence type="ECO:0000313" key="3">
    <source>
        <dbReference type="Proteomes" id="UP000324748"/>
    </source>
</evidence>
<feature type="compositionally biased region" description="Basic residues" evidence="1">
    <location>
        <begin position="571"/>
        <end position="599"/>
    </location>
</feature>
<feature type="compositionally biased region" description="Basic and acidic residues" evidence="1">
    <location>
        <begin position="236"/>
        <end position="256"/>
    </location>
</feature>
<dbReference type="AlphaFoldDB" id="A0A5B0QTZ8"/>
<comment type="caution">
    <text evidence="2">The sequence shown here is derived from an EMBL/GenBank/DDBJ whole genome shotgun (WGS) entry which is preliminary data.</text>
</comment>
<feature type="compositionally biased region" description="Polar residues" evidence="1">
    <location>
        <begin position="104"/>
        <end position="115"/>
    </location>
</feature>
<sequence length="622" mass="68754">MSNLPQPHSGSRPIDHNIQAPLTRTGHHQHSLSASPSAQDINHHLQEQHSSLLLHRIHHHLLELPQQEQENIRQPHRRSQSVSSICSDFNSLIECYSPNLYSTPSTPSLQSSIGSPYTWRNPKPLSPKSDPPTSIHSDSSQADKNNNNNNTGIPICSAPHQTLSQTPLLSLIAPEPIQNMSSSILPHKLSHFRSCLKPAKSAVPLNTISQPTPAARPSPLKLPPSSSVGLVIDPESWAHSDESEGESDRLKDRASDQDADDDDDDDDEVPLSQLRTKPSLGELPASPIKPDHHHQQPQSSSGHGHTGSDVHLFSKVLKRYRSSRSLRSLSKKTSEGPLATAAASQPQQPCRSRQTVNNNSLVARGERASPAQPPPLPTRTLRPAISSPNLSQPVLHQPLQASPPPPPPSSATRPAFPRCTRPPAPSPHTGAGFSSLQHASPPPLHLFPSSSPAEFFPTPPSSISPPARSLKLSSPQSSVSARSSSERDLYRRMRRRHQEDLALLYSHSSSKPLAGPDLLLPKPSPIDAALFGMLNDAQRRALRIRSDILAQNLKTHLESFAYEMIQSNVLHQHHQHQHHHHHPQQQQPHHHHHHHHHQQQHQQQQHQQQHQQQLYNFGVGAY</sequence>
<feature type="region of interest" description="Disordered" evidence="1">
    <location>
        <begin position="323"/>
        <end position="490"/>
    </location>
</feature>
<name>A0A5B0QTZ8_PUCGR</name>
<feature type="compositionally biased region" description="Polar residues" evidence="1">
    <location>
        <begin position="131"/>
        <end position="144"/>
    </location>
</feature>
<evidence type="ECO:0000313" key="2">
    <source>
        <dbReference type="EMBL" id="KAA1116365.1"/>
    </source>
</evidence>
<keyword evidence="3" id="KW-1185">Reference proteome</keyword>